<dbReference type="PANTHER" id="PTHR39610:SF2">
    <property type="entry name" value="BZIP DOMAIN-CONTAINING PROTEIN"/>
    <property type="match status" value="1"/>
</dbReference>
<feature type="compositionally biased region" description="Polar residues" evidence="1">
    <location>
        <begin position="21"/>
        <end position="33"/>
    </location>
</feature>
<accession>A0A6A6V132</accession>
<evidence type="ECO:0000256" key="1">
    <source>
        <dbReference type="SAM" id="MobiDB-lite"/>
    </source>
</evidence>
<evidence type="ECO:0000313" key="3">
    <source>
        <dbReference type="Proteomes" id="UP000799440"/>
    </source>
</evidence>
<proteinExistence type="predicted"/>
<feature type="compositionally biased region" description="Pro residues" evidence="1">
    <location>
        <begin position="1"/>
        <end position="15"/>
    </location>
</feature>
<organism evidence="2 3">
    <name type="scientific">Sporormia fimetaria CBS 119925</name>
    <dbReference type="NCBI Taxonomy" id="1340428"/>
    <lineage>
        <taxon>Eukaryota</taxon>
        <taxon>Fungi</taxon>
        <taxon>Dikarya</taxon>
        <taxon>Ascomycota</taxon>
        <taxon>Pezizomycotina</taxon>
        <taxon>Dothideomycetes</taxon>
        <taxon>Pleosporomycetidae</taxon>
        <taxon>Pleosporales</taxon>
        <taxon>Sporormiaceae</taxon>
        <taxon>Sporormia</taxon>
    </lineage>
</organism>
<keyword evidence="3" id="KW-1185">Reference proteome</keyword>
<feature type="region of interest" description="Disordered" evidence="1">
    <location>
        <begin position="162"/>
        <end position="251"/>
    </location>
</feature>
<dbReference type="OrthoDB" id="5407781at2759"/>
<feature type="region of interest" description="Disordered" evidence="1">
    <location>
        <begin position="283"/>
        <end position="316"/>
    </location>
</feature>
<dbReference type="EMBL" id="MU006590">
    <property type="protein sequence ID" value="KAF2744252.1"/>
    <property type="molecule type" value="Genomic_DNA"/>
</dbReference>
<dbReference type="AlphaFoldDB" id="A0A6A6V132"/>
<name>A0A6A6V132_9PLEO</name>
<feature type="compositionally biased region" description="Low complexity" evidence="1">
    <location>
        <begin position="176"/>
        <end position="185"/>
    </location>
</feature>
<feature type="compositionally biased region" description="Polar residues" evidence="1">
    <location>
        <begin position="102"/>
        <end position="111"/>
    </location>
</feature>
<reference evidence="2" key="1">
    <citation type="journal article" date="2020" name="Stud. Mycol.">
        <title>101 Dothideomycetes genomes: a test case for predicting lifestyles and emergence of pathogens.</title>
        <authorList>
            <person name="Haridas S."/>
            <person name="Albert R."/>
            <person name="Binder M."/>
            <person name="Bloem J."/>
            <person name="Labutti K."/>
            <person name="Salamov A."/>
            <person name="Andreopoulos B."/>
            <person name="Baker S."/>
            <person name="Barry K."/>
            <person name="Bills G."/>
            <person name="Bluhm B."/>
            <person name="Cannon C."/>
            <person name="Castanera R."/>
            <person name="Culley D."/>
            <person name="Daum C."/>
            <person name="Ezra D."/>
            <person name="Gonzalez J."/>
            <person name="Henrissat B."/>
            <person name="Kuo A."/>
            <person name="Liang C."/>
            <person name="Lipzen A."/>
            <person name="Lutzoni F."/>
            <person name="Magnuson J."/>
            <person name="Mondo S."/>
            <person name="Nolan M."/>
            <person name="Ohm R."/>
            <person name="Pangilinan J."/>
            <person name="Park H.-J."/>
            <person name="Ramirez L."/>
            <person name="Alfaro M."/>
            <person name="Sun H."/>
            <person name="Tritt A."/>
            <person name="Yoshinaga Y."/>
            <person name="Zwiers L.-H."/>
            <person name="Turgeon B."/>
            <person name="Goodwin S."/>
            <person name="Spatafora J."/>
            <person name="Crous P."/>
            <person name="Grigoriev I."/>
        </authorList>
    </citation>
    <scope>NUCLEOTIDE SEQUENCE</scope>
    <source>
        <strain evidence="2">CBS 119925</strain>
    </source>
</reference>
<sequence length="316" mass="33807">MPPDLNSLPPSPSPSSPSLSRVATGSPALSQSPPVAHTPPHSLAAAAALNAGIQHEEFRRSSGSGVSSMRRDVDRARRRSSVRLNLNINDPSLPAPGEMQMSPPSRMTSWPASHHERAPSLGELHQELEAEQEGQVNRLLNMIRQQQSQILALQAANPNAGVTSAIDDSTPTSERSFSLPQSSQIPIPPLPMPTASSRSPYGTPMSRQSSIAGRSRTSSHHGSPALRPMPANNYESSELLPGSATSGRDESAYYQAETQTLTRENQMLKLRIRELERQLAELNPTSAITHSPVMSSGLHSSSSTPVEDAQASTSQS</sequence>
<feature type="compositionally biased region" description="Polar residues" evidence="1">
    <location>
        <begin position="205"/>
        <end position="216"/>
    </location>
</feature>
<feature type="region of interest" description="Disordered" evidence="1">
    <location>
        <begin position="1"/>
        <end position="43"/>
    </location>
</feature>
<dbReference type="Proteomes" id="UP000799440">
    <property type="component" value="Unassembled WGS sequence"/>
</dbReference>
<gene>
    <name evidence="2" type="ORF">M011DRAFT_409038</name>
</gene>
<feature type="region of interest" description="Disordered" evidence="1">
    <location>
        <begin position="55"/>
        <end position="117"/>
    </location>
</feature>
<evidence type="ECO:0000313" key="2">
    <source>
        <dbReference type="EMBL" id="KAF2744252.1"/>
    </source>
</evidence>
<protein>
    <submittedName>
        <fullName evidence="2">Uncharacterized protein</fullName>
    </submittedName>
</protein>
<dbReference type="PANTHER" id="PTHR39610">
    <property type="entry name" value="BZIP DOMAIN-CONTAINING PROTEIN-RELATED"/>
    <property type="match status" value="1"/>
</dbReference>
<feature type="compositionally biased region" description="Polar residues" evidence="1">
    <location>
        <begin position="162"/>
        <end position="175"/>
    </location>
</feature>